<accession>A0A9W8LJJ5</accession>
<reference evidence="2" key="1">
    <citation type="submission" date="2022-07" db="EMBL/GenBank/DDBJ databases">
        <title>Phylogenomic reconstructions and comparative analyses of Kickxellomycotina fungi.</title>
        <authorList>
            <person name="Reynolds N.K."/>
            <person name="Stajich J.E."/>
            <person name="Barry K."/>
            <person name="Grigoriev I.V."/>
            <person name="Crous P."/>
            <person name="Smith M.E."/>
        </authorList>
    </citation>
    <scope>NUCLEOTIDE SEQUENCE</scope>
    <source>
        <strain evidence="2">NBRC 105414</strain>
    </source>
</reference>
<evidence type="ECO:0000256" key="1">
    <source>
        <dbReference type="SAM" id="MobiDB-lite"/>
    </source>
</evidence>
<evidence type="ECO:0000313" key="2">
    <source>
        <dbReference type="EMBL" id="KAJ2782617.1"/>
    </source>
</evidence>
<name>A0A9W8LJJ5_9FUNG</name>
<dbReference type="AlphaFoldDB" id="A0A9W8LJJ5"/>
<comment type="caution">
    <text evidence="2">The sequence shown here is derived from an EMBL/GenBank/DDBJ whole genome shotgun (WGS) entry which is preliminary data.</text>
</comment>
<sequence length="214" mass="23069">MDSIDAQSLPREDTTASPDQAQEAAAGHGRRIHPLLADIDPADNRNQAVLADWLSDSELLKQPPAPRVAFFSITVAARGLNFLRMMAVHVVPANRDFSLPRVDFSVSTAAPGNATVDVPMDTIPSVTFSTIGCGIYVDVFFPGLANQGGKARSKVTRGDAELHLGHMAEAAAKERASALARYKDFFFVMSIADIRMVSRSDSWKGTVKRAVEAT</sequence>
<organism evidence="2 3">
    <name type="scientific">Coemansia javaensis</name>
    <dbReference type="NCBI Taxonomy" id="2761396"/>
    <lineage>
        <taxon>Eukaryota</taxon>
        <taxon>Fungi</taxon>
        <taxon>Fungi incertae sedis</taxon>
        <taxon>Zoopagomycota</taxon>
        <taxon>Kickxellomycotina</taxon>
        <taxon>Kickxellomycetes</taxon>
        <taxon>Kickxellales</taxon>
        <taxon>Kickxellaceae</taxon>
        <taxon>Coemansia</taxon>
    </lineage>
</organism>
<dbReference type="Proteomes" id="UP001140217">
    <property type="component" value="Unassembled WGS sequence"/>
</dbReference>
<gene>
    <name evidence="2" type="ORF">H4R18_002185</name>
</gene>
<dbReference type="EMBL" id="JANBUL010000068">
    <property type="protein sequence ID" value="KAJ2782617.1"/>
    <property type="molecule type" value="Genomic_DNA"/>
</dbReference>
<feature type="non-terminal residue" evidence="2">
    <location>
        <position position="214"/>
    </location>
</feature>
<feature type="region of interest" description="Disordered" evidence="1">
    <location>
        <begin position="1"/>
        <end position="32"/>
    </location>
</feature>
<proteinExistence type="predicted"/>
<protein>
    <submittedName>
        <fullName evidence="2">Uncharacterized protein</fullName>
    </submittedName>
</protein>
<evidence type="ECO:0000313" key="3">
    <source>
        <dbReference type="Proteomes" id="UP001140217"/>
    </source>
</evidence>
<keyword evidence="3" id="KW-1185">Reference proteome</keyword>